<dbReference type="AlphaFoldDB" id="A0A0G4NR76"/>
<gene>
    <name evidence="1" type="ORF">BN1723_008323</name>
</gene>
<evidence type="ECO:0000313" key="1">
    <source>
        <dbReference type="EMBL" id="CRK49003.1"/>
    </source>
</evidence>
<proteinExistence type="predicted"/>
<protein>
    <submittedName>
        <fullName evidence="1">Uncharacterized protein</fullName>
    </submittedName>
</protein>
<organism evidence="1 2">
    <name type="scientific">Verticillium longisporum</name>
    <name type="common">Verticillium dahliae var. longisporum</name>
    <dbReference type="NCBI Taxonomy" id="100787"/>
    <lineage>
        <taxon>Eukaryota</taxon>
        <taxon>Fungi</taxon>
        <taxon>Dikarya</taxon>
        <taxon>Ascomycota</taxon>
        <taxon>Pezizomycotina</taxon>
        <taxon>Sordariomycetes</taxon>
        <taxon>Hypocreomycetidae</taxon>
        <taxon>Glomerellales</taxon>
        <taxon>Plectosphaerellaceae</taxon>
        <taxon>Verticillium</taxon>
    </lineage>
</organism>
<accession>A0A0G4NR76</accession>
<name>A0A0G4NR76_VERLO</name>
<evidence type="ECO:0000313" key="2">
    <source>
        <dbReference type="Proteomes" id="UP000045706"/>
    </source>
</evidence>
<reference evidence="2" key="1">
    <citation type="submission" date="2015-05" db="EMBL/GenBank/DDBJ databases">
        <authorList>
            <person name="Fogelqvist Johan"/>
        </authorList>
    </citation>
    <scope>NUCLEOTIDE SEQUENCE [LARGE SCALE GENOMIC DNA]</scope>
</reference>
<sequence>MPPRIPVAKGSETLCYGAATVAALAPLYFMIPGAEQRLASQTAKWAPRWERNISYFTPSAERGIKRSGRCWCFGASLILIDVMPADAPLTMPPRIPVTKGSETLCYGAATVAALAPLYFMIPGAEQRLASQTAKWAPRWERNISYFTPSAERGIKRVEPPVARTVQAMERRLPLEKMAKGMERRINNGIDRFNNVRK</sequence>
<dbReference type="Proteomes" id="UP000045706">
    <property type="component" value="Unassembled WGS sequence"/>
</dbReference>
<dbReference type="EMBL" id="CVQI01038161">
    <property type="protein sequence ID" value="CRK49003.1"/>
    <property type="molecule type" value="Genomic_DNA"/>
</dbReference>